<accession>A0AAD2FME0</accession>
<sequence length="177" mass="19347">MSMESSSSVVFEPVLDVQAFSTFVVILGVFAALSFRTNQVEGAVQERKRALENLRLVKSKELAGDQSVDGAVIQLALDEFEVAVKKEEDLRNIIPGVVRIVPPSSADSKEEEARMIAKQFLGKDFDIGTTKREEVQSRNVPTLALIAVLSLFILQAALFFTAADDLMAISSVPTQMN</sequence>
<organism evidence="2 3">
    <name type="scientific">Cylindrotheca closterium</name>
    <dbReference type="NCBI Taxonomy" id="2856"/>
    <lineage>
        <taxon>Eukaryota</taxon>
        <taxon>Sar</taxon>
        <taxon>Stramenopiles</taxon>
        <taxon>Ochrophyta</taxon>
        <taxon>Bacillariophyta</taxon>
        <taxon>Bacillariophyceae</taxon>
        <taxon>Bacillariophycidae</taxon>
        <taxon>Bacillariales</taxon>
        <taxon>Bacillariaceae</taxon>
        <taxon>Cylindrotheca</taxon>
    </lineage>
</organism>
<dbReference type="EMBL" id="CAKOGP040001446">
    <property type="protein sequence ID" value="CAJ1945536.1"/>
    <property type="molecule type" value="Genomic_DNA"/>
</dbReference>
<proteinExistence type="predicted"/>
<keyword evidence="3" id="KW-1185">Reference proteome</keyword>
<feature type="transmembrane region" description="Helical" evidence="1">
    <location>
        <begin position="140"/>
        <end position="163"/>
    </location>
</feature>
<evidence type="ECO:0000256" key="1">
    <source>
        <dbReference type="SAM" id="Phobius"/>
    </source>
</evidence>
<keyword evidence="1" id="KW-0812">Transmembrane</keyword>
<name>A0AAD2FME0_9STRA</name>
<reference evidence="2" key="1">
    <citation type="submission" date="2023-08" db="EMBL/GenBank/DDBJ databases">
        <authorList>
            <person name="Audoor S."/>
            <person name="Bilcke G."/>
        </authorList>
    </citation>
    <scope>NUCLEOTIDE SEQUENCE</scope>
</reference>
<evidence type="ECO:0000313" key="2">
    <source>
        <dbReference type="EMBL" id="CAJ1945536.1"/>
    </source>
</evidence>
<gene>
    <name evidence="2" type="ORF">CYCCA115_LOCUS9680</name>
</gene>
<keyword evidence="1" id="KW-0472">Membrane</keyword>
<dbReference type="AlphaFoldDB" id="A0AAD2FME0"/>
<feature type="transmembrane region" description="Helical" evidence="1">
    <location>
        <begin position="20"/>
        <end position="38"/>
    </location>
</feature>
<keyword evidence="1" id="KW-1133">Transmembrane helix</keyword>
<dbReference type="Proteomes" id="UP001295423">
    <property type="component" value="Unassembled WGS sequence"/>
</dbReference>
<evidence type="ECO:0000313" key="3">
    <source>
        <dbReference type="Proteomes" id="UP001295423"/>
    </source>
</evidence>
<comment type="caution">
    <text evidence="2">The sequence shown here is derived from an EMBL/GenBank/DDBJ whole genome shotgun (WGS) entry which is preliminary data.</text>
</comment>
<protein>
    <submittedName>
        <fullName evidence="2">Uncharacterized protein</fullName>
    </submittedName>
</protein>